<keyword evidence="6 7" id="KW-0472">Membrane</keyword>
<feature type="signal peptide" evidence="8">
    <location>
        <begin position="1"/>
        <end position="26"/>
    </location>
</feature>
<evidence type="ECO:0000256" key="2">
    <source>
        <dbReference type="ARBA" id="ARBA00022448"/>
    </source>
</evidence>
<dbReference type="Pfam" id="PF16010">
    <property type="entry name" value="CDH-cyt"/>
    <property type="match status" value="1"/>
</dbReference>
<evidence type="ECO:0000256" key="8">
    <source>
        <dbReference type="SAM" id="SignalP"/>
    </source>
</evidence>
<dbReference type="InterPro" id="IPR006593">
    <property type="entry name" value="Cyt_b561/ferric_Rdtase_TM"/>
</dbReference>
<dbReference type="SMART" id="SM00665">
    <property type="entry name" value="B561"/>
    <property type="match status" value="1"/>
</dbReference>
<organism evidence="10 11">
    <name type="scientific">Cladophialophora chaetospira</name>
    <dbReference type="NCBI Taxonomy" id="386627"/>
    <lineage>
        <taxon>Eukaryota</taxon>
        <taxon>Fungi</taxon>
        <taxon>Dikarya</taxon>
        <taxon>Ascomycota</taxon>
        <taxon>Pezizomycotina</taxon>
        <taxon>Eurotiomycetes</taxon>
        <taxon>Chaetothyriomycetidae</taxon>
        <taxon>Chaetothyriales</taxon>
        <taxon>Herpotrichiellaceae</taxon>
        <taxon>Cladophialophora</taxon>
    </lineage>
</organism>
<dbReference type="InterPro" id="IPR015920">
    <property type="entry name" value="Cellobiose_DH-like_cyt"/>
</dbReference>
<dbReference type="SMART" id="SM00664">
    <property type="entry name" value="DoH"/>
    <property type="match status" value="1"/>
</dbReference>
<comment type="caution">
    <text evidence="10">The sequence shown here is derived from an EMBL/GenBank/DDBJ whole genome shotgun (WGS) entry which is preliminary data.</text>
</comment>
<feature type="chain" id="PRO_5041403647" description="DOMON domain-containing protein" evidence="8">
    <location>
        <begin position="27"/>
        <end position="435"/>
    </location>
</feature>
<dbReference type="CDD" id="cd09630">
    <property type="entry name" value="CDH_like_cytochrome"/>
    <property type="match status" value="1"/>
</dbReference>
<name>A0AA39CES9_9EURO</name>
<dbReference type="Gene3D" id="2.60.40.1210">
    <property type="entry name" value="Cellobiose dehydrogenase, cytochrome domain"/>
    <property type="match status" value="1"/>
</dbReference>
<evidence type="ECO:0000259" key="9">
    <source>
        <dbReference type="PROSITE" id="PS50836"/>
    </source>
</evidence>
<dbReference type="GO" id="GO:0016020">
    <property type="term" value="C:membrane"/>
    <property type="evidence" value="ECO:0007669"/>
    <property type="project" value="UniProtKB-SubCell"/>
</dbReference>
<sequence length="435" mass="45872">MSLSSQSSIRILIGLFLSTCFLSAQAAVSASTYVGRGTSSDPNDNITVSINVPNDNSDSLFFHFTAPAGQAWAAFGLGGQMKGTLMFVTYASQDGNNVTVSPRIATGHVMPQHTDDVQVTVLGGSGIIDGTFVVNAKCSKCRSWNGGKIDVSSTKQAMIWAAASAGELNTNDLNARINQHQGYNFFDLNLKDATGVGGVPSVNSSSNTVVGGGPVDGDGHFRGATGFHGFLMVAAFLIVFPGGLLLLRVFEKVWLHWGVQSLGLLMTILGVGVGIAISKKNKISPNLTAPHQILGFVVVALGISAWIVGLIGHSIYRRTKQPAKIMKGHRVLGPLTLGLGLANCIAGFRFASNTRATIVFAIAAVLMLIFVGTVLFFNRRQKARKAAMNTPAAVNFREGQASAPSYSTEAPLPLYGQGGIPLQSYANNQAPPVYR</sequence>
<dbReference type="InterPro" id="IPR005018">
    <property type="entry name" value="DOMON_domain"/>
</dbReference>
<keyword evidence="5 7" id="KW-1133">Transmembrane helix</keyword>
<dbReference type="CDD" id="cd08760">
    <property type="entry name" value="Cyt_b561_FRRS1_like"/>
    <property type="match status" value="1"/>
</dbReference>
<feature type="transmembrane region" description="Helical" evidence="7">
    <location>
        <begin position="357"/>
        <end position="378"/>
    </location>
</feature>
<feature type="domain" description="DOMON" evidence="9">
    <location>
        <begin position="44"/>
        <end position="163"/>
    </location>
</feature>
<keyword evidence="3 7" id="KW-0812">Transmembrane</keyword>
<feature type="transmembrane region" description="Helical" evidence="7">
    <location>
        <begin position="289"/>
        <end position="311"/>
    </location>
</feature>
<keyword evidence="8" id="KW-0732">Signal</keyword>
<evidence type="ECO:0000313" key="11">
    <source>
        <dbReference type="Proteomes" id="UP001172673"/>
    </source>
</evidence>
<accession>A0AA39CES9</accession>
<keyword evidence="4" id="KW-0249">Electron transport</keyword>
<dbReference type="PANTHER" id="PTHR47797:SF1">
    <property type="entry name" value="CYTOCHROME B561 DOMAIN-CONTAINING PROTEIN-RELATED"/>
    <property type="match status" value="1"/>
</dbReference>
<dbReference type="Proteomes" id="UP001172673">
    <property type="component" value="Unassembled WGS sequence"/>
</dbReference>
<dbReference type="Gene3D" id="1.20.120.1770">
    <property type="match status" value="1"/>
</dbReference>
<evidence type="ECO:0000256" key="7">
    <source>
        <dbReference type="SAM" id="Phobius"/>
    </source>
</evidence>
<evidence type="ECO:0000256" key="1">
    <source>
        <dbReference type="ARBA" id="ARBA00004370"/>
    </source>
</evidence>
<dbReference type="Pfam" id="PF03188">
    <property type="entry name" value="Cytochrom_B561"/>
    <property type="match status" value="1"/>
</dbReference>
<dbReference type="SUPFAM" id="SSF49344">
    <property type="entry name" value="CBD9-like"/>
    <property type="match status" value="1"/>
</dbReference>
<keyword evidence="2" id="KW-0813">Transport</keyword>
<dbReference type="AlphaFoldDB" id="A0AA39CES9"/>
<keyword evidence="11" id="KW-1185">Reference proteome</keyword>
<reference evidence="10" key="1">
    <citation type="submission" date="2022-10" db="EMBL/GenBank/DDBJ databases">
        <title>Culturing micro-colonial fungi from biological soil crusts in the Mojave desert and describing Neophaeococcomyces mojavensis, and introducing the new genera and species Taxawa tesnikishii.</title>
        <authorList>
            <person name="Kurbessoian T."/>
            <person name="Stajich J.E."/>
        </authorList>
    </citation>
    <scope>NUCLEOTIDE SEQUENCE</scope>
    <source>
        <strain evidence="10">TK_41</strain>
    </source>
</reference>
<dbReference type="EMBL" id="JAPDRK010000015">
    <property type="protein sequence ID" value="KAJ9605648.1"/>
    <property type="molecule type" value="Genomic_DNA"/>
</dbReference>
<feature type="transmembrane region" description="Helical" evidence="7">
    <location>
        <begin position="254"/>
        <end position="277"/>
    </location>
</feature>
<evidence type="ECO:0000313" key="10">
    <source>
        <dbReference type="EMBL" id="KAJ9605648.1"/>
    </source>
</evidence>
<proteinExistence type="predicted"/>
<dbReference type="PANTHER" id="PTHR47797">
    <property type="entry name" value="DEHYDROGENASE, PUTATIVE (AFU_ORTHOLOGUE AFUA_8G05805)-RELATED"/>
    <property type="match status" value="1"/>
</dbReference>
<evidence type="ECO:0000256" key="3">
    <source>
        <dbReference type="ARBA" id="ARBA00022692"/>
    </source>
</evidence>
<feature type="transmembrane region" description="Helical" evidence="7">
    <location>
        <begin position="227"/>
        <end position="247"/>
    </location>
</feature>
<protein>
    <recommendedName>
        <fullName evidence="9">DOMON domain-containing protein</fullName>
    </recommendedName>
</protein>
<evidence type="ECO:0000256" key="5">
    <source>
        <dbReference type="ARBA" id="ARBA00022989"/>
    </source>
</evidence>
<evidence type="ECO:0000256" key="4">
    <source>
        <dbReference type="ARBA" id="ARBA00022982"/>
    </source>
</evidence>
<gene>
    <name evidence="10" type="ORF">H2200_009497</name>
</gene>
<comment type="subcellular location">
    <subcellularLocation>
        <location evidence="1">Membrane</location>
    </subcellularLocation>
</comment>
<feature type="transmembrane region" description="Helical" evidence="7">
    <location>
        <begin position="331"/>
        <end position="351"/>
    </location>
</feature>
<evidence type="ECO:0000256" key="6">
    <source>
        <dbReference type="ARBA" id="ARBA00023136"/>
    </source>
</evidence>
<dbReference type="PROSITE" id="PS50836">
    <property type="entry name" value="DOMON"/>
    <property type="match status" value="1"/>
</dbReference>